<dbReference type="PANTHER" id="PTHR30146">
    <property type="entry name" value="LACI-RELATED TRANSCRIPTIONAL REPRESSOR"/>
    <property type="match status" value="1"/>
</dbReference>
<keyword evidence="1" id="KW-0678">Repressor</keyword>
<feature type="domain" description="HTH lacI-type" evidence="5">
    <location>
        <begin position="8"/>
        <end position="62"/>
    </location>
</feature>
<proteinExistence type="predicted"/>
<dbReference type="GO" id="GO:0003700">
    <property type="term" value="F:DNA-binding transcription factor activity"/>
    <property type="evidence" value="ECO:0007669"/>
    <property type="project" value="TreeGrafter"/>
</dbReference>
<dbReference type="GO" id="GO:0000976">
    <property type="term" value="F:transcription cis-regulatory region binding"/>
    <property type="evidence" value="ECO:0007669"/>
    <property type="project" value="TreeGrafter"/>
</dbReference>
<name>A0A316FYM3_9RHOB</name>
<organism evidence="6 7">
    <name type="scientific">Silicimonas algicola</name>
    <dbReference type="NCBI Taxonomy" id="1826607"/>
    <lineage>
        <taxon>Bacteria</taxon>
        <taxon>Pseudomonadati</taxon>
        <taxon>Pseudomonadota</taxon>
        <taxon>Alphaproteobacteria</taxon>
        <taxon>Rhodobacterales</taxon>
        <taxon>Paracoccaceae</taxon>
    </lineage>
</organism>
<dbReference type="Proteomes" id="UP000245390">
    <property type="component" value="Unassembled WGS sequence"/>
</dbReference>
<dbReference type="Gene3D" id="1.10.260.40">
    <property type="entry name" value="lambda repressor-like DNA-binding domains"/>
    <property type="match status" value="1"/>
</dbReference>
<dbReference type="InterPro" id="IPR010982">
    <property type="entry name" value="Lambda_DNA-bd_dom_sf"/>
</dbReference>
<accession>A0A316FYM3</accession>
<gene>
    <name evidence="6" type="ORF">C8D95_11317</name>
</gene>
<dbReference type="Gene3D" id="3.40.50.2300">
    <property type="match status" value="2"/>
</dbReference>
<dbReference type="PROSITE" id="PS50932">
    <property type="entry name" value="HTH_LACI_2"/>
    <property type="match status" value="1"/>
</dbReference>
<dbReference type="OrthoDB" id="8433438at2"/>
<dbReference type="KEGG" id="salo:EF888_15560"/>
<dbReference type="CDD" id="cd06278">
    <property type="entry name" value="PBP1_LacI-like"/>
    <property type="match status" value="1"/>
</dbReference>
<evidence type="ECO:0000256" key="2">
    <source>
        <dbReference type="ARBA" id="ARBA00023015"/>
    </source>
</evidence>
<evidence type="ECO:0000256" key="4">
    <source>
        <dbReference type="ARBA" id="ARBA00023163"/>
    </source>
</evidence>
<dbReference type="AlphaFoldDB" id="A0A316FYM3"/>
<reference evidence="6 7" key="1">
    <citation type="submission" date="2018-05" db="EMBL/GenBank/DDBJ databases">
        <title>Genomic Encyclopedia of Type Strains, Phase IV (KMG-IV): sequencing the most valuable type-strain genomes for metagenomic binning, comparative biology and taxonomic classification.</title>
        <authorList>
            <person name="Goeker M."/>
        </authorList>
    </citation>
    <scope>NUCLEOTIDE SEQUENCE [LARGE SCALE GENOMIC DNA]</scope>
    <source>
        <strain evidence="6 7">DSM 103371</strain>
    </source>
</reference>
<keyword evidence="3 6" id="KW-0238">DNA-binding</keyword>
<dbReference type="InterPro" id="IPR028082">
    <property type="entry name" value="Peripla_BP_I"/>
</dbReference>
<sequence>MGSAPKPLTSRQLASLLGVSQSAVSRAFTPGSSISADLRERILNGANEHDYRPNAIASMLTKRRTNIVGIVVSDMQNPFYPALIERLTQGLQRAGLQSLLFNITRGANIEDQMIAIRTYNVDAVVVIAATILNPRTLMWATEGRRSVLLNRLGQDDIDTVCCDNVDGARAIVDHLHSIGCRRVGYVAGLTKTAVGMTRHSAFTTRLAELGMRLTGTASGGVYSYDAGWRGALELLPERPDAIFFASDILALGGLDALKREGAAGDIATVGFDDIPMASWPGYALTTYRQPIDAIVSKTVDLIVAENPETPRQHLLVGDLVVRASTVPDVTPGLHPQP</sequence>
<dbReference type="InterPro" id="IPR046335">
    <property type="entry name" value="LacI/GalR-like_sensor"/>
</dbReference>
<dbReference type="CDD" id="cd01392">
    <property type="entry name" value="HTH_LacI"/>
    <property type="match status" value="1"/>
</dbReference>
<dbReference type="Pfam" id="PF00356">
    <property type="entry name" value="LacI"/>
    <property type="match status" value="1"/>
</dbReference>
<dbReference type="SUPFAM" id="SSF47413">
    <property type="entry name" value="lambda repressor-like DNA-binding domains"/>
    <property type="match status" value="1"/>
</dbReference>
<dbReference type="RefSeq" id="WP_109760964.1">
    <property type="nucleotide sequence ID" value="NZ_CP034588.1"/>
</dbReference>
<dbReference type="SUPFAM" id="SSF53822">
    <property type="entry name" value="Periplasmic binding protein-like I"/>
    <property type="match status" value="1"/>
</dbReference>
<evidence type="ECO:0000313" key="7">
    <source>
        <dbReference type="Proteomes" id="UP000245390"/>
    </source>
</evidence>
<dbReference type="EMBL" id="QGGV01000013">
    <property type="protein sequence ID" value="PWK53492.1"/>
    <property type="molecule type" value="Genomic_DNA"/>
</dbReference>
<dbReference type="SMART" id="SM00354">
    <property type="entry name" value="HTH_LACI"/>
    <property type="match status" value="1"/>
</dbReference>
<dbReference type="PANTHER" id="PTHR30146:SF148">
    <property type="entry name" value="HTH-TYPE TRANSCRIPTIONAL REPRESSOR PURR-RELATED"/>
    <property type="match status" value="1"/>
</dbReference>
<keyword evidence="4" id="KW-0804">Transcription</keyword>
<dbReference type="Pfam" id="PF13377">
    <property type="entry name" value="Peripla_BP_3"/>
    <property type="match status" value="1"/>
</dbReference>
<protein>
    <submittedName>
        <fullName evidence="6">DNA-binding LacI/PurR family transcriptional regulator</fullName>
    </submittedName>
</protein>
<evidence type="ECO:0000256" key="1">
    <source>
        <dbReference type="ARBA" id="ARBA00022491"/>
    </source>
</evidence>
<evidence type="ECO:0000259" key="5">
    <source>
        <dbReference type="PROSITE" id="PS50932"/>
    </source>
</evidence>
<keyword evidence="7" id="KW-1185">Reference proteome</keyword>
<keyword evidence="2" id="KW-0805">Transcription regulation</keyword>
<evidence type="ECO:0000313" key="6">
    <source>
        <dbReference type="EMBL" id="PWK53492.1"/>
    </source>
</evidence>
<dbReference type="InterPro" id="IPR000843">
    <property type="entry name" value="HTH_LacI"/>
</dbReference>
<comment type="caution">
    <text evidence="6">The sequence shown here is derived from an EMBL/GenBank/DDBJ whole genome shotgun (WGS) entry which is preliminary data.</text>
</comment>
<evidence type="ECO:0000256" key="3">
    <source>
        <dbReference type="ARBA" id="ARBA00023125"/>
    </source>
</evidence>